<comment type="caution">
    <text evidence="2">The sequence shown here is derived from an EMBL/GenBank/DDBJ whole genome shotgun (WGS) entry which is preliminary data.</text>
</comment>
<accession>A0A8X6R1I7</accession>
<dbReference type="OrthoDB" id="10475994at2759"/>
<dbReference type="Proteomes" id="UP000887013">
    <property type="component" value="Unassembled WGS sequence"/>
</dbReference>
<name>A0A8X6R1I7_NEPPI</name>
<feature type="compositionally biased region" description="Polar residues" evidence="1">
    <location>
        <begin position="190"/>
        <end position="216"/>
    </location>
</feature>
<evidence type="ECO:0000313" key="2">
    <source>
        <dbReference type="EMBL" id="GFU50125.1"/>
    </source>
</evidence>
<dbReference type="EMBL" id="BMAW01087110">
    <property type="protein sequence ID" value="GFU50125.1"/>
    <property type="molecule type" value="Genomic_DNA"/>
</dbReference>
<organism evidence="2 3">
    <name type="scientific">Nephila pilipes</name>
    <name type="common">Giant wood spider</name>
    <name type="synonym">Nephila maculata</name>
    <dbReference type="NCBI Taxonomy" id="299642"/>
    <lineage>
        <taxon>Eukaryota</taxon>
        <taxon>Metazoa</taxon>
        <taxon>Ecdysozoa</taxon>
        <taxon>Arthropoda</taxon>
        <taxon>Chelicerata</taxon>
        <taxon>Arachnida</taxon>
        <taxon>Araneae</taxon>
        <taxon>Araneomorphae</taxon>
        <taxon>Entelegynae</taxon>
        <taxon>Araneoidea</taxon>
        <taxon>Nephilidae</taxon>
        <taxon>Nephila</taxon>
    </lineage>
</organism>
<gene>
    <name evidence="2" type="ORF">NPIL_629981</name>
</gene>
<sequence length="371" mass="41986">MSQASTLIYEMKNASGGLSNTSHYSRNPAYESLSDGGELNSKELYNFVSEISIDPEKPLASKKNKLDPSIMNIKRLNSLNTDNESVRMPLDSELEKSNLIEKFHKSDIDTNVFGRKSAEVLDKSTKDSENVDYFFLSTAISVLKSLDENIAASLKISQTEMYKLKIPGMRSRLNSDSSEKMNSPVEMSPKNANSPVEMSPKNANSPVEMSPKNANSPVEKFPSKALVKSSAYTEENLCEGIPESKCFNCTYFGNMDDIYYMQQELIDIRTKLGELAKRLLKECNNFDGHNFVEIESILKGYEAVKEKSKKFNDDFEESDFFFHLDPWDAIGGLRLSSQIMYFKYLLVENDKYLESFKLANFVMKGLKELLG</sequence>
<keyword evidence="3" id="KW-1185">Reference proteome</keyword>
<reference evidence="2" key="1">
    <citation type="submission" date="2020-08" db="EMBL/GenBank/DDBJ databases">
        <title>Multicomponent nature underlies the extraordinary mechanical properties of spider dragline silk.</title>
        <authorList>
            <person name="Kono N."/>
            <person name="Nakamura H."/>
            <person name="Mori M."/>
            <person name="Yoshida Y."/>
            <person name="Ohtoshi R."/>
            <person name="Malay A.D."/>
            <person name="Moran D.A.P."/>
            <person name="Tomita M."/>
            <person name="Numata K."/>
            <person name="Arakawa K."/>
        </authorList>
    </citation>
    <scope>NUCLEOTIDE SEQUENCE</scope>
</reference>
<evidence type="ECO:0000313" key="3">
    <source>
        <dbReference type="Proteomes" id="UP000887013"/>
    </source>
</evidence>
<feature type="region of interest" description="Disordered" evidence="1">
    <location>
        <begin position="172"/>
        <end position="218"/>
    </location>
</feature>
<proteinExistence type="predicted"/>
<protein>
    <submittedName>
        <fullName evidence="2">Uncharacterized protein</fullName>
    </submittedName>
</protein>
<evidence type="ECO:0000256" key="1">
    <source>
        <dbReference type="SAM" id="MobiDB-lite"/>
    </source>
</evidence>
<dbReference type="AlphaFoldDB" id="A0A8X6R1I7"/>